<dbReference type="Proteomes" id="UP001465668">
    <property type="component" value="Unassembled WGS sequence"/>
</dbReference>
<dbReference type="EMBL" id="JARVKM010000005">
    <property type="protein sequence ID" value="KAK9780776.1"/>
    <property type="molecule type" value="Genomic_DNA"/>
</dbReference>
<dbReference type="SUPFAM" id="SSF53254">
    <property type="entry name" value="Phosphoglycerate mutase-like"/>
    <property type="match status" value="1"/>
</dbReference>
<dbReference type="PROSITE" id="PS50181">
    <property type="entry name" value="FBOX"/>
    <property type="match status" value="1"/>
</dbReference>
<proteinExistence type="inferred from homology"/>
<dbReference type="InterPro" id="IPR000560">
    <property type="entry name" value="His_Pase_clade-2"/>
</dbReference>
<dbReference type="PANTHER" id="PTHR11567:SF142">
    <property type="entry name" value="PHOSPHOGLYCERATE MUTASE-LIKE PROTEIN"/>
    <property type="match status" value="1"/>
</dbReference>
<gene>
    <name evidence="4" type="ORF">SCAR479_01962</name>
</gene>
<keyword evidence="2" id="KW-0472">Membrane</keyword>
<evidence type="ECO:0000256" key="2">
    <source>
        <dbReference type="SAM" id="Phobius"/>
    </source>
</evidence>
<comment type="similarity">
    <text evidence="1">Belongs to the histidine acid phosphatase family.</text>
</comment>
<evidence type="ECO:0000313" key="4">
    <source>
        <dbReference type="EMBL" id="KAK9780776.1"/>
    </source>
</evidence>
<dbReference type="InterPro" id="IPR029033">
    <property type="entry name" value="His_PPase_superfam"/>
</dbReference>
<accession>A0ABR2Y3W6</accession>
<feature type="transmembrane region" description="Helical" evidence="2">
    <location>
        <begin position="1148"/>
        <end position="1172"/>
    </location>
</feature>
<dbReference type="InterPro" id="IPR036047">
    <property type="entry name" value="F-box-like_dom_sf"/>
</dbReference>
<evidence type="ECO:0000259" key="3">
    <source>
        <dbReference type="PROSITE" id="PS50181"/>
    </source>
</evidence>
<dbReference type="InterPro" id="IPR001810">
    <property type="entry name" value="F-box_dom"/>
</dbReference>
<dbReference type="CDD" id="cd07061">
    <property type="entry name" value="HP_HAP_like"/>
    <property type="match status" value="1"/>
</dbReference>
<keyword evidence="2" id="KW-1133">Transmembrane helix</keyword>
<dbReference type="Pfam" id="PF00646">
    <property type="entry name" value="F-box"/>
    <property type="match status" value="1"/>
</dbReference>
<dbReference type="InterPro" id="IPR050645">
    <property type="entry name" value="Histidine_acid_phosphatase"/>
</dbReference>
<sequence length="1196" mass="132164">MIAERISDRGQDDARYHDGSGHCEHKQLIDLPNDLFLLVLSYLSPEDSIVCRRVSRIWHRTFTSDNLAWYLMTLHFPRSREMRMAATSSERPDWAGMYGEVARRYHHLGMAKPRLTEKIAISNEEKDSQLHVGVAPWSRILRFNDYTAAFAHRDPTWSVADGLLVYSDVDGRYVAYDLETKHRLLIPFDTANKTVRRIRLAAGVLVIEWCEREPYHHLNDRETVHRHFATAFNVERCAPRSSSRSPRFSVLRSISDTSNWSITFRSEWKIHFLGLPLNRHDRFFSTHTATHYALYIWQPNRSPWGEGDPLEQLTIWDISFPSQYRPSEDPTGSQKPDSDLGPSVIQRLSWRDLDFFGLRQRDTPCFREILLDDHNVYVHEEEHRWLAGPQSSLVHPRHHLVRCIGIPMVGIGPRWHDECCADGDVHMSFCPRSGSMARLGGDDLTPAYTYAWPGFAPCWRHEEFPYLTMSEMVDSAAGVRIVARQCFMVEALSVFVLPRISIKQEDDDGAEESEIRFADDMWGELMGKGRICGDERFVVGEDMRGELTVIMSSSVTSPTKPTLTVTHVALRTMLIAWHKTRSAAGLLGLVVSEQSRDPCPSQERPTPVNFHCINLISARSDKSMRPDMGDTRKCQEMSLTTIIFNPVKVQSRRACLPTMAGPLAPNGELAPVHVYCHATLQAYRLVRQEALADFRCRPSPSKADPDLQSRRRIDMAKQLALLALAAIPAVDAETVLGVYIFSRHGDRTPKALAPANLTSLGQEQVYQSGNYYRNKYVASDAISAIYKLSNDIAIASQMTISSQVDTVLQSSAQAFMQGVYPPVGSLSVESLANGSSVEGSLDGYQYIPINAVASASSSSNAENSEWLQGSSGCGNAVVSSNNYLSSSEYLSTLDSTRDFYQDLLPVINGTFSSSQANFKNGYTIYDYVHVATIHNSSIPSEDLLTNDTLNELFWLANAHEWGLAYNETDQIRAIAGATLAGQIVTQLNTTLTGKSKQPLAVQFGAYASFMSFFGLAQLQKVSDDFTGVVDYASSMVFELVTDSDNVTSSSYPSSSDVSVRFLFANGTAADNEPVAYPLFGQNETLLPWSTFVSEMNKFAISDSQSWCTACGNSTGVCAEYATSSSSGSGSGSDTSASSTSGNGISLPVAGVIGALVTLVVILGIEALVYLLAGLKLVKKSTLAAASASGGAHAVKA</sequence>
<dbReference type="Pfam" id="PF00328">
    <property type="entry name" value="His_Phos_2"/>
    <property type="match status" value="1"/>
</dbReference>
<dbReference type="Gene3D" id="3.40.50.1240">
    <property type="entry name" value="Phosphoglycerate mutase-like"/>
    <property type="match status" value="1"/>
</dbReference>
<evidence type="ECO:0000256" key="1">
    <source>
        <dbReference type="ARBA" id="ARBA00005375"/>
    </source>
</evidence>
<name>A0ABR2Y3W6_9PEZI</name>
<keyword evidence="5" id="KW-1185">Reference proteome</keyword>
<comment type="caution">
    <text evidence="4">The sequence shown here is derived from an EMBL/GenBank/DDBJ whole genome shotgun (WGS) entry which is preliminary data.</text>
</comment>
<reference evidence="4 5" key="1">
    <citation type="submission" date="2024-02" db="EMBL/GenBank/DDBJ databases">
        <title>First draft genome assembly of two strains of Seiridium cardinale.</title>
        <authorList>
            <person name="Emiliani G."/>
            <person name="Scali E."/>
        </authorList>
    </citation>
    <scope>NUCLEOTIDE SEQUENCE [LARGE SCALE GENOMIC DNA]</scope>
    <source>
        <strain evidence="4 5">BM-138-000479</strain>
    </source>
</reference>
<evidence type="ECO:0000313" key="5">
    <source>
        <dbReference type="Proteomes" id="UP001465668"/>
    </source>
</evidence>
<feature type="domain" description="F-box" evidence="3">
    <location>
        <begin position="25"/>
        <end position="72"/>
    </location>
</feature>
<dbReference type="PANTHER" id="PTHR11567">
    <property type="entry name" value="ACID PHOSPHATASE-RELATED"/>
    <property type="match status" value="1"/>
</dbReference>
<keyword evidence="2" id="KW-0812">Transmembrane</keyword>
<organism evidence="4 5">
    <name type="scientific">Seiridium cardinale</name>
    <dbReference type="NCBI Taxonomy" id="138064"/>
    <lineage>
        <taxon>Eukaryota</taxon>
        <taxon>Fungi</taxon>
        <taxon>Dikarya</taxon>
        <taxon>Ascomycota</taxon>
        <taxon>Pezizomycotina</taxon>
        <taxon>Sordariomycetes</taxon>
        <taxon>Xylariomycetidae</taxon>
        <taxon>Amphisphaeriales</taxon>
        <taxon>Sporocadaceae</taxon>
        <taxon>Seiridium</taxon>
    </lineage>
</organism>
<dbReference type="SUPFAM" id="SSF81383">
    <property type="entry name" value="F-box domain"/>
    <property type="match status" value="1"/>
</dbReference>
<dbReference type="SMART" id="SM00256">
    <property type="entry name" value="FBOX"/>
    <property type="match status" value="1"/>
</dbReference>
<dbReference type="Gene3D" id="1.20.1280.50">
    <property type="match status" value="1"/>
</dbReference>
<protein>
    <recommendedName>
        <fullName evidence="3">F-box domain-containing protein</fullName>
    </recommendedName>
</protein>